<evidence type="ECO:0000313" key="1">
    <source>
        <dbReference type="EMBL" id="ELZ21705.1"/>
    </source>
</evidence>
<dbReference type="Proteomes" id="UP000011657">
    <property type="component" value="Unassembled WGS sequence"/>
</dbReference>
<dbReference type="AlphaFoldDB" id="M0CEM5"/>
<protein>
    <submittedName>
        <fullName evidence="1">Uncharacterized protein</fullName>
    </submittedName>
</protein>
<evidence type="ECO:0000313" key="2">
    <source>
        <dbReference type="Proteomes" id="UP000011657"/>
    </source>
</evidence>
<dbReference type="PATRIC" id="fig|1227488.3.peg.1021"/>
<dbReference type="STRING" id="1227488.C477_05164"/>
<proteinExistence type="predicted"/>
<comment type="caution">
    <text evidence="1">The sequence shown here is derived from an EMBL/GenBank/DDBJ whole genome shotgun (WGS) entry which is preliminary data.</text>
</comment>
<gene>
    <name evidence="1" type="ORF">C477_05164</name>
</gene>
<name>M0CEM5_9EURY</name>
<keyword evidence="2" id="KW-1185">Reference proteome</keyword>
<sequence>MWGETMEDTYDEIDIEIQSPGTYDLERGWMPSADMRIHLGGIERGEDRPWDDVSLPNEVFPDLLRCMAVILENEECAAAFDMGELEFTPVPENDAVGVYFHIDGVPRESRDDSPDLVDRTALVEEIYTTIRRWADEALAINDDLTDADWFREIDTALTDAERVLEEEGIR</sequence>
<dbReference type="EMBL" id="AOIS01000018">
    <property type="protein sequence ID" value="ELZ21705.1"/>
    <property type="molecule type" value="Genomic_DNA"/>
</dbReference>
<accession>M0CEM5</accession>
<reference evidence="1 2" key="1">
    <citation type="journal article" date="2014" name="PLoS Genet.">
        <title>Phylogenetically driven sequencing of extremely halophilic archaea reveals strategies for static and dynamic osmo-response.</title>
        <authorList>
            <person name="Becker E.A."/>
            <person name="Seitzer P.M."/>
            <person name="Tritt A."/>
            <person name="Larsen D."/>
            <person name="Krusor M."/>
            <person name="Yao A.I."/>
            <person name="Wu D."/>
            <person name="Madern D."/>
            <person name="Eisen J.A."/>
            <person name="Darling A.E."/>
            <person name="Facciotti M.T."/>
        </authorList>
    </citation>
    <scope>NUCLEOTIDE SEQUENCE [LARGE SCALE GENOMIC DNA]</scope>
    <source>
        <strain evidence="1 2">JCM 13891</strain>
    </source>
</reference>
<organism evidence="1 2">
    <name type="scientific">Haloterrigena salina JCM 13891</name>
    <dbReference type="NCBI Taxonomy" id="1227488"/>
    <lineage>
        <taxon>Archaea</taxon>
        <taxon>Methanobacteriati</taxon>
        <taxon>Methanobacteriota</taxon>
        <taxon>Stenosarchaea group</taxon>
        <taxon>Halobacteria</taxon>
        <taxon>Halobacteriales</taxon>
        <taxon>Natrialbaceae</taxon>
        <taxon>Haloterrigena</taxon>
    </lineage>
</organism>